<evidence type="ECO:0000256" key="4">
    <source>
        <dbReference type="ARBA" id="ARBA00022723"/>
    </source>
</evidence>
<evidence type="ECO:0000256" key="6">
    <source>
        <dbReference type="ARBA" id="ARBA00022786"/>
    </source>
</evidence>
<dbReference type="InterPro" id="IPR051834">
    <property type="entry name" value="RING_finger_E3_ligase"/>
</dbReference>
<dbReference type="PROSITE" id="PS50089">
    <property type="entry name" value="ZF_RING_2"/>
    <property type="match status" value="1"/>
</dbReference>
<dbReference type="Pfam" id="PF13639">
    <property type="entry name" value="zf-RING_2"/>
    <property type="match status" value="1"/>
</dbReference>
<dbReference type="PANTHER" id="PTHR45931">
    <property type="entry name" value="SI:CH211-59O9.10"/>
    <property type="match status" value="1"/>
</dbReference>
<keyword evidence="6" id="KW-0833">Ubl conjugation pathway</keyword>
<comment type="caution">
    <text evidence="10">The sequence shown here is derived from an EMBL/GenBank/DDBJ whole genome shotgun (WGS) entry which is preliminary data.</text>
</comment>
<dbReference type="Pfam" id="PF14369">
    <property type="entry name" value="Zn_ribbon_19"/>
    <property type="match status" value="1"/>
</dbReference>
<keyword evidence="3" id="KW-0808">Transferase</keyword>
<evidence type="ECO:0000256" key="7">
    <source>
        <dbReference type="ARBA" id="ARBA00022833"/>
    </source>
</evidence>
<evidence type="ECO:0000313" key="11">
    <source>
        <dbReference type="Proteomes" id="UP001162131"/>
    </source>
</evidence>
<dbReference type="InterPro" id="IPR001841">
    <property type="entry name" value="Znf_RING"/>
</dbReference>
<name>A0AAU9I8N5_9CILI</name>
<dbReference type="InterPro" id="IPR013083">
    <property type="entry name" value="Znf_RING/FYVE/PHD"/>
</dbReference>
<protein>
    <recommendedName>
        <fullName evidence="2">RING-type E3 ubiquitin transferase</fullName>
        <ecNumber evidence="2">2.3.2.27</ecNumber>
    </recommendedName>
</protein>
<feature type="domain" description="RING-type" evidence="9">
    <location>
        <begin position="150"/>
        <end position="191"/>
    </location>
</feature>
<dbReference type="InterPro" id="IPR039525">
    <property type="entry name" value="RNF126-like_zinc-ribbon"/>
</dbReference>
<evidence type="ECO:0000256" key="2">
    <source>
        <dbReference type="ARBA" id="ARBA00012483"/>
    </source>
</evidence>
<reference evidence="10" key="1">
    <citation type="submission" date="2021-09" db="EMBL/GenBank/DDBJ databases">
        <authorList>
            <consortium name="AG Swart"/>
            <person name="Singh M."/>
            <person name="Singh A."/>
            <person name="Seah K."/>
            <person name="Emmerich C."/>
        </authorList>
    </citation>
    <scope>NUCLEOTIDE SEQUENCE</scope>
    <source>
        <strain evidence="10">ATCC30299</strain>
    </source>
</reference>
<evidence type="ECO:0000313" key="10">
    <source>
        <dbReference type="EMBL" id="CAG9310637.1"/>
    </source>
</evidence>
<dbReference type="SUPFAM" id="SSF57850">
    <property type="entry name" value="RING/U-box"/>
    <property type="match status" value="1"/>
</dbReference>
<dbReference type="CDD" id="cd16454">
    <property type="entry name" value="RING-H2_PA-TM-RING"/>
    <property type="match status" value="1"/>
</dbReference>
<comment type="catalytic activity">
    <reaction evidence="1">
        <text>S-ubiquitinyl-[E2 ubiquitin-conjugating enzyme]-L-cysteine + [acceptor protein]-L-lysine = [E2 ubiquitin-conjugating enzyme]-L-cysteine + N(6)-ubiquitinyl-[acceptor protein]-L-lysine.</text>
        <dbReference type="EC" id="2.3.2.27"/>
    </reaction>
</comment>
<dbReference type="GO" id="GO:0008270">
    <property type="term" value="F:zinc ion binding"/>
    <property type="evidence" value="ECO:0007669"/>
    <property type="project" value="UniProtKB-KW"/>
</dbReference>
<dbReference type="GO" id="GO:0005634">
    <property type="term" value="C:nucleus"/>
    <property type="evidence" value="ECO:0007669"/>
    <property type="project" value="TreeGrafter"/>
</dbReference>
<dbReference type="GO" id="GO:0061630">
    <property type="term" value="F:ubiquitin protein ligase activity"/>
    <property type="evidence" value="ECO:0007669"/>
    <property type="project" value="UniProtKB-EC"/>
</dbReference>
<sequence length="194" mass="22217">MDRDIEEQHYYCHACKVTSSIDPSQLLCPRCGSDFLQVAEIGGLQGNFQADPNPFIFEIHRSNEEDADVGNHRENGRLVINPSTLFGRLAHDLPEGQSEMERRDITRRALIHVLMELMEDGLGQRNEVSQGFIENLPVVSIENELIGKECMICMEFFEKGKEANRLQCGHLFHSECLVPWLRMKNSCPTCKRRI</sequence>
<evidence type="ECO:0000259" key="9">
    <source>
        <dbReference type="PROSITE" id="PS50089"/>
    </source>
</evidence>
<dbReference type="GO" id="GO:0006511">
    <property type="term" value="P:ubiquitin-dependent protein catabolic process"/>
    <property type="evidence" value="ECO:0007669"/>
    <property type="project" value="TreeGrafter"/>
</dbReference>
<dbReference type="PANTHER" id="PTHR45931:SF3">
    <property type="entry name" value="RING ZINC FINGER-CONTAINING PROTEIN"/>
    <property type="match status" value="1"/>
</dbReference>
<evidence type="ECO:0000256" key="1">
    <source>
        <dbReference type="ARBA" id="ARBA00000900"/>
    </source>
</evidence>
<dbReference type="Gene3D" id="3.30.40.10">
    <property type="entry name" value="Zinc/RING finger domain, C3HC4 (zinc finger)"/>
    <property type="match status" value="1"/>
</dbReference>
<dbReference type="EMBL" id="CAJZBQ010000002">
    <property type="protein sequence ID" value="CAG9310637.1"/>
    <property type="molecule type" value="Genomic_DNA"/>
</dbReference>
<dbReference type="EC" id="2.3.2.27" evidence="2"/>
<evidence type="ECO:0000256" key="3">
    <source>
        <dbReference type="ARBA" id="ARBA00022679"/>
    </source>
</evidence>
<evidence type="ECO:0000256" key="5">
    <source>
        <dbReference type="ARBA" id="ARBA00022771"/>
    </source>
</evidence>
<proteinExistence type="predicted"/>
<keyword evidence="11" id="KW-1185">Reference proteome</keyword>
<gene>
    <name evidence="10" type="ORF">BSTOLATCC_MIC1479</name>
</gene>
<accession>A0AAU9I8N5</accession>
<dbReference type="AlphaFoldDB" id="A0AAU9I8N5"/>
<keyword evidence="7" id="KW-0862">Zinc</keyword>
<keyword evidence="5 8" id="KW-0863">Zinc-finger</keyword>
<keyword evidence="4" id="KW-0479">Metal-binding</keyword>
<dbReference type="SMART" id="SM00184">
    <property type="entry name" value="RING"/>
    <property type="match status" value="1"/>
</dbReference>
<organism evidence="10 11">
    <name type="scientific">Blepharisma stoltei</name>
    <dbReference type="NCBI Taxonomy" id="1481888"/>
    <lineage>
        <taxon>Eukaryota</taxon>
        <taxon>Sar</taxon>
        <taxon>Alveolata</taxon>
        <taxon>Ciliophora</taxon>
        <taxon>Postciliodesmatophora</taxon>
        <taxon>Heterotrichea</taxon>
        <taxon>Heterotrichida</taxon>
        <taxon>Blepharismidae</taxon>
        <taxon>Blepharisma</taxon>
    </lineage>
</organism>
<evidence type="ECO:0000256" key="8">
    <source>
        <dbReference type="PROSITE-ProRule" id="PRU00175"/>
    </source>
</evidence>
<dbReference type="Proteomes" id="UP001162131">
    <property type="component" value="Unassembled WGS sequence"/>
</dbReference>